<feature type="transmembrane region" description="Helical" evidence="1">
    <location>
        <begin position="32"/>
        <end position="52"/>
    </location>
</feature>
<keyword evidence="4" id="KW-1185">Reference proteome</keyword>
<feature type="domain" description="Mce/MlaD" evidence="2">
    <location>
        <begin position="60"/>
        <end position="129"/>
    </location>
</feature>
<dbReference type="Pfam" id="PF02470">
    <property type="entry name" value="MlaD"/>
    <property type="match status" value="1"/>
</dbReference>
<dbReference type="PANTHER" id="PTHR33371:SF4">
    <property type="entry name" value="INTERMEMBRANE PHOSPHOLIPID TRANSPORT SYSTEM BINDING PROTEIN MLAD"/>
    <property type="match status" value="1"/>
</dbReference>
<gene>
    <name evidence="3" type="ORF">H9K76_15290</name>
</gene>
<evidence type="ECO:0000259" key="2">
    <source>
        <dbReference type="Pfam" id="PF02470"/>
    </source>
</evidence>
<dbReference type="InterPro" id="IPR052336">
    <property type="entry name" value="MlaD_Phospholipid_Transporter"/>
</dbReference>
<dbReference type="PANTHER" id="PTHR33371">
    <property type="entry name" value="INTERMEMBRANE PHOSPHOLIPID TRANSPORT SYSTEM BINDING PROTEIN MLAD-RELATED"/>
    <property type="match status" value="1"/>
</dbReference>
<organism evidence="3 4">
    <name type="scientific">Diaphorobacter ruginosibacter</name>
    <dbReference type="NCBI Taxonomy" id="1715720"/>
    <lineage>
        <taxon>Bacteria</taxon>
        <taxon>Pseudomonadati</taxon>
        <taxon>Pseudomonadota</taxon>
        <taxon>Betaproteobacteria</taxon>
        <taxon>Burkholderiales</taxon>
        <taxon>Comamonadaceae</taxon>
        <taxon>Diaphorobacter</taxon>
    </lineage>
</organism>
<dbReference type="AlphaFoldDB" id="A0A7G9RK28"/>
<keyword evidence="1" id="KW-1133">Transmembrane helix</keyword>
<name>A0A7G9RK28_9BURK</name>
<reference evidence="3 4" key="1">
    <citation type="submission" date="2020-08" db="EMBL/GenBank/DDBJ databases">
        <title>Genome sequence of Diaphorobacter ruginosibacter DSM 27467T.</title>
        <authorList>
            <person name="Hyun D.-W."/>
            <person name="Bae J.-W."/>
        </authorList>
    </citation>
    <scope>NUCLEOTIDE SEQUENCE [LARGE SCALE GENOMIC DNA]</scope>
    <source>
        <strain evidence="3 4">DSM 27467</strain>
    </source>
</reference>
<evidence type="ECO:0000313" key="4">
    <source>
        <dbReference type="Proteomes" id="UP000515811"/>
    </source>
</evidence>
<sequence>MNDPENEPTTRQRPLLESEELLRPVAHLERKAVAMLLFTAALIVGAVVYLMYARGVFEPTQRLILTADDSQGVSVGMDMTFQGFPIGRVRRIELADNAEVHILIDVPKKDAHWLRATSVFTLVSGIVGGTSIKAYSGILTDPQLEDGAMRPVLRGDATAEIPQLMSSARELLDNLNAMTSQGSALGGVVENVRTLTDSLNGPGGAIKVLTGNEADAKKLAAALDRVNQLLVRLDGMVGKADRQVFGAGKDAGLVADVRGAVVQLNGLLADTRQSLTKIDAVLVEAQAVGANAREATTDLGALRGEVEANLRKVESLLADINRKWPFAKDSELKLP</sequence>
<dbReference type="KEGG" id="drg:H9K76_15290"/>
<dbReference type="RefSeq" id="WP_187596225.1">
    <property type="nucleotide sequence ID" value="NZ_CP060714.1"/>
</dbReference>
<keyword evidence="1" id="KW-0812">Transmembrane</keyword>
<accession>A0A7G9RK28</accession>
<keyword evidence="1" id="KW-0472">Membrane</keyword>
<proteinExistence type="predicted"/>
<protein>
    <submittedName>
        <fullName evidence="3">MCE family protein</fullName>
    </submittedName>
</protein>
<evidence type="ECO:0000256" key="1">
    <source>
        <dbReference type="SAM" id="Phobius"/>
    </source>
</evidence>
<dbReference type="EMBL" id="CP060714">
    <property type="protein sequence ID" value="QNN55953.1"/>
    <property type="molecule type" value="Genomic_DNA"/>
</dbReference>
<dbReference type="Proteomes" id="UP000515811">
    <property type="component" value="Chromosome"/>
</dbReference>
<dbReference type="InterPro" id="IPR003399">
    <property type="entry name" value="Mce/MlaD"/>
</dbReference>
<evidence type="ECO:0000313" key="3">
    <source>
        <dbReference type="EMBL" id="QNN55953.1"/>
    </source>
</evidence>